<keyword evidence="1" id="KW-0732">Signal</keyword>
<dbReference type="CDD" id="cd10283">
    <property type="entry name" value="MnuA_DNase1-like"/>
    <property type="match status" value="1"/>
</dbReference>
<dbReference type="NCBIfam" id="NF033681">
    <property type="entry name" value="ExeM_NucH_DNase"/>
    <property type="match status" value="1"/>
</dbReference>
<dbReference type="Pfam" id="PF00932">
    <property type="entry name" value="LTD"/>
    <property type="match status" value="1"/>
</dbReference>
<feature type="chain" id="PRO_5031553739" evidence="1">
    <location>
        <begin position="31"/>
        <end position="992"/>
    </location>
</feature>
<dbReference type="EMBL" id="JABAIV010000003">
    <property type="protein sequence ID" value="NNG23790.1"/>
    <property type="molecule type" value="Genomic_DNA"/>
</dbReference>
<dbReference type="PANTHER" id="PTHR42834:SF1">
    <property type="entry name" value="ENDONUCLEASE_EXONUCLEASE_PHOSPHATASE FAMILY PROTEIN (AFU_ORTHOLOGUE AFUA_3G09210)"/>
    <property type="match status" value="1"/>
</dbReference>
<keyword evidence="3" id="KW-0540">Nuclease</keyword>
<dbReference type="Proteomes" id="UP000533905">
    <property type="component" value="Unassembled WGS sequence"/>
</dbReference>
<dbReference type="InterPro" id="IPR005135">
    <property type="entry name" value="Endo/exonuclease/phosphatase"/>
</dbReference>
<comment type="caution">
    <text evidence="3">The sequence shown here is derived from an EMBL/GenBank/DDBJ whole genome shotgun (WGS) entry which is preliminary data.</text>
</comment>
<dbReference type="InterPro" id="IPR001322">
    <property type="entry name" value="Lamin_tail_dom"/>
</dbReference>
<reference evidence="3 4" key="1">
    <citation type="submission" date="2020-04" db="EMBL/GenBank/DDBJ databases">
        <title>Massilia sp. nov., a cold adapted bacteria isolated from Arctic soil.</title>
        <authorList>
            <person name="Son J."/>
            <person name="Ka J.-O."/>
        </authorList>
    </citation>
    <scope>NUCLEOTIDE SEQUENCE [LARGE SCALE GENOMIC DNA]</scope>
    <source>
        <strain evidence="3 4">ML15P13</strain>
    </source>
</reference>
<dbReference type="Gene3D" id="3.60.10.10">
    <property type="entry name" value="Endonuclease/exonuclease/phosphatase"/>
    <property type="match status" value="1"/>
</dbReference>
<dbReference type="InterPro" id="IPR036691">
    <property type="entry name" value="Endo/exonu/phosph_ase_sf"/>
</dbReference>
<evidence type="ECO:0000256" key="1">
    <source>
        <dbReference type="SAM" id="SignalP"/>
    </source>
</evidence>
<name>A0A7Y2JZC7_9BURK</name>
<dbReference type="InterPro" id="IPR047971">
    <property type="entry name" value="ExeM-like"/>
</dbReference>
<dbReference type="PROSITE" id="PS51841">
    <property type="entry name" value="LTD"/>
    <property type="match status" value="1"/>
</dbReference>
<dbReference type="InterPro" id="IPR036415">
    <property type="entry name" value="Lamin_tail_dom_sf"/>
</dbReference>
<dbReference type="Gene3D" id="2.60.40.1260">
    <property type="entry name" value="Lamin Tail domain"/>
    <property type="match status" value="1"/>
</dbReference>
<keyword evidence="3" id="KW-0378">Hydrolase</keyword>
<feature type="domain" description="LTD" evidence="2">
    <location>
        <begin position="22"/>
        <end position="158"/>
    </location>
</feature>
<evidence type="ECO:0000313" key="3">
    <source>
        <dbReference type="EMBL" id="NNG23790.1"/>
    </source>
</evidence>
<organism evidence="3 4">
    <name type="scientific">Telluria aromaticivorans</name>
    <dbReference type="NCBI Taxonomy" id="2725995"/>
    <lineage>
        <taxon>Bacteria</taxon>
        <taxon>Pseudomonadati</taxon>
        <taxon>Pseudomonadota</taxon>
        <taxon>Betaproteobacteria</taxon>
        <taxon>Burkholderiales</taxon>
        <taxon>Oxalobacteraceae</taxon>
        <taxon>Telluria group</taxon>
        <taxon>Telluria</taxon>
    </lineage>
</organism>
<dbReference type="AlphaFoldDB" id="A0A7Y2JZC7"/>
<proteinExistence type="predicted"/>
<dbReference type="GO" id="GO:0004519">
    <property type="term" value="F:endonuclease activity"/>
    <property type="evidence" value="ECO:0007669"/>
    <property type="project" value="UniProtKB-KW"/>
</dbReference>
<dbReference type="SUPFAM" id="SSF56219">
    <property type="entry name" value="DNase I-like"/>
    <property type="match status" value="1"/>
</dbReference>
<keyword evidence="4" id="KW-1185">Reference proteome</keyword>
<evidence type="ECO:0000313" key="4">
    <source>
        <dbReference type="Proteomes" id="UP000533905"/>
    </source>
</evidence>
<gene>
    <name evidence="3" type="ORF">HGB41_12375</name>
</gene>
<dbReference type="SUPFAM" id="SSF74853">
    <property type="entry name" value="Lamin A/C globular tail domain"/>
    <property type="match status" value="1"/>
</dbReference>
<dbReference type="PANTHER" id="PTHR42834">
    <property type="entry name" value="ENDONUCLEASE/EXONUCLEASE/PHOSPHATASE FAMILY PROTEIN (AFU_ORTHOLOGUE AFUA_3G09210)"/>
    <property type="match status" value="1"/>
</dbReference>
<keyword evidence="3" id="KW-0255">Endonuclease</keyword>
<feature type="signal peptide" evidence="1">
    <location>
        <begin position="1"/>
        <end position="30"/>
    </location>
</feature>
<sequence length="992" mass="101068">MNKFLASIHTPGRRTVLAALLASLSASAYAEPANVVISQVYGGGGNAGATFRHDFIEIFNRSGSAVAIGGWSVQYASSGGSTWQVTAIPDGVELQPGQYYMIREVAGTGGTTDVPFDIQAGIAMSGTAGKVALVSAKTALSGTNPTGATVVDLVGFGTAANGFEGTAPTATLSNTTSASRKTGGCVDTDSNSGDFTVGAVSPRKSDSTFNVCGGGVPIAEPIVATCPASILRPYGDSASGALSAIDKDSRVTGAVITSATIAGIRLENFSASGAINSAASVTLVADASVAPGNHPVTINFTNDANQFKSCTVTVRSSGNLAIPVIQGAGAASTYADTIQTTEGVITAKVGSGYFIQDAAGDNDPTTSDGIFVFGSTAGKVGDLVRVTGQVTEYQPSGTTSTYTELTNTTSSLIGAGPAISATNIALPAASLEPFEGMLVRFTNALTVNQNAYVGARGELTLSSGRREIPTNRYRPGTPEALALAASNANNQIVLDDGLFVTPATIPYIGVDGTVRTGDTVTGLEGVLDFGALGGGGAGFKLQPTMAPVFSRTNPRTGAPVLPAGVKVASANVLNFFTTFVDGSNVEGATGQGCTIGSTTRASNCRGANNMIEFVRQRDKIVKSLAALNADVVGLMEIQNNGDTAVSSLVASLNVSLGGPVYAVVPKPPATGTDAIRVAMIYKPAAVTLAGASMSDGDGVNNRPPMAQTFKATNGAKFSVIVNHLKAKAGCPGGSGVDTDRGDGQGCWNATRREQAERLATFFIPQVKASAGDDDVLVIGDMNAYGFEDPIAYLTGTGLVNELERFVRPHGMAYSYVFGGQSGYLDHALTTPSLSAQVAGAAEWHNNADEPEVIDYNLEDKPQDLYADNAYRASDHDPVIVSLALAPVVADVTASVKVLQSGLTMNRATLKYTGKVTFTNTSAAPLAGPLHFVLQGLTAGVSLDAASGTHEGAPYLTLPAGLAPGASVTLTTVFSNPSKSAIGYTPKLLSGTL</sequence>
<dbReference type="Pfam" id="PF03372">
    <property type="entry name" value="Exo_endo_phos"/>
    <property type="match status" value="1"/>
</dbReference>
<dbReference type="RefSeq" id="WP_171084685.1">
    <property type="nucleotide sequence ID" value="NZ_JABAIV010000003.1"/>
</dbReference>
<evidence type="ECO:0000259" key="2">
    <source>
        <dbReference type="PROSITE" id="PS51841"/>
    </source>
</evidence>
<accession>A0A7Y2JZC7</accession>
<dbReference type="CDD" id="cd04486">
    <property type="entry name" value="YhcR_OBF_like"/>
    <property type="match status" value="1"/>
</dbReference>
<protein>
    <submittedName>
        <fullName evidence="3">ExeM/NucH family extracellular endonuclease</fullName>
    </submittedName>
</protein>